<gene>
    <name evidence="10" type="ORF">ET495_16535</name>
</gene>
<dbReference type="SUPFAM" id="SSF52467">
    <property type="entry name" value="DHS-like NAD/FAD-binding domain"/>
    <property type="match status" value="1"/>
</dbReference>
<name>A0A4P6EVM3_9MICO</name>
<dbReference type="Proteomes" id="UP000291758">
    <property type="component" value="Chromosome"/>
</dbReference>
<dbReference type="PIRSF" id="PIRSF000089">
    <property type="entry name" value="Electra_flavoP_a"/>
    <property type="match status" value="1"/>
</dbReference>
<evidence type="ECO:0000256" key="2">
    <source>
        <dbReference type="ARBA" id="ARBA00011355"/>
    </source>
</evidence>
<keyword evidence="3" id="KW-0813">Transport</keyword>
<dbReference type="GO" id="GO:0009055">
    <property type="term" value="F:electron transfer activity"/>
    <property type="evidence" value="ECO:0007669"/>
    <property type="project" value="InterPro"/>
</dbReference>
<dbReference type="InterPro" id="IPR001308">
    <property type="entry name" value="ETF_a/FixB"/>
</dbReference>
<dbReference type="InterPro" id="IPR014729">
    <property type="entry name" value="Rossmann-like_a/b/a_fold"/>
</dbReference>
<evidence type="ECO:0000256" key="6">
    <source>
        <dbReference type="ARBA" id="ARBA00022982"/>
    </source>
</evidence>
<dbReference type="OrthoDB" id="9770286at2"/>
<dbReference type="Pfam" id="PF00766">
    <property type="entry name" value="ETF_alpha"/>
    <property type="match status" value="1"/>
</dbReference>
<sequence>MTNELWVIAEDSAALATLCGAGRALGLPVRAVVLGDVEDAGAYGAQEVLRFATPVSGLVEDTAPDVAALLEERQARLVAASTSPTGTLVAGRVAARLGVPLAAAVESVEVGETLTVRRQVLGGMAVRTEQLAGSAAVVTIGAGTFDPAPRGEAAEVAVETVAAATDSGIRLVDTQVQQVESVNLAVAPRVVSVGRGFAAQEDLALAEALAAAIGAELACSRPVAEGSGWMAKERYVGVTGAKLKPDLYIAVGISGQVQHTSGVDGAKVIVAINKDKDAPIFADADFGLVADLYEALPLLTAQL</sequence>
<evidence type="ECO:0000313" key="10">
    <source>
        <dbReference type="EMBL" id="QAY64547.1"/>
    </source>
</evidence>
<dbReference type="Gene3D" id="3.40.50.1220">
    <property type="entry name" value="TPP-binding domain"/>
    <property type="match status" value="1"/>
</dbReference>
<dbReference type="PANTHER" id="PTHR43153">
    <property type="entry name" value="ELECTRON TRANSFER FLAVOPROTEIN ALPHA"/>
    <property type="match status" value="1"/>
</dbReference>
<evidence type="ECO:0000256" key="5">
    <source>
        <dbReference type="ARBA" id="ARBA00022827"/>
    </source>
</evidence>
<dbReference type="SMART" id="SM00893">
    <property type="entry name" value="ETF"/>
    <property type="match status" value="1"/>
</dbReference>
<comment type="function">
    <text evidence="7">The electron transfer flavoprotein serves as a specific electron acceptor for other dehydrogenases. It transfers the electrons to the main respiratory chain via ETF-ubiquinone oxidoreductase (ETF dehydrogenase).</text>
</comment>
<dbReference type="InterPro" id="IPR014730">
    <property type="entry name" value="ETF_a/b_N"/>
</dbReference>
<comment type="cofactor">
    <cofactor evidence="8">
        <name>FAD</name>
        <dbReference type="ChEBI" id="CHEBI:57692"/>
    </cofactor>
    <text evidence="8">Binds 1 FAD per dimer.</text>
</comment>
<proteinExistence type="inferred from homology"/>
<feature type="binding site" evidence="8">
    <location>
        <position position="273"/>
    </location>
    <ligand>
        <name>FAD</name>
        <dbReference type="ChEBI" id="CHEBI:57692"/>
    </ligand>
</feature>
<feature type="binding site" evidence="8">
    <location>
        <begin position="220"/>
        <end position="221"/>
    </location>
    <ligand>
        <name>FAD</name>
        <dbReference type="ChEBI" id="CHEBI:57692"/>
    </ligand>
</feature>
<evidence type="ECO:0000256" key="7">
    <source>
        <dbReference type="ARBA" id="ARBA00025649"/>
    </source>
</evidence>
<evidence type="ECO:0000259" key="9">
    <source>
        <dbReference type="SMART" id="SM00893"/>
    </source>
</evidence>
<dbReference type="KEGG" id="xyl:ET495_16535"/>
<protein>
    <submittedName>
        <fullName evidence="10">Electron transfer flavoprotein subunit alpha/FixB family protein</fullName>
    </submittedName>
</protein>
<dbReference type="GO" id="GO:0050660">
    <property type="term" value="F:flavin adenine dinucleotide binding"/>
    <property type="evidence" value="ECO:0007669"/>
    <property type="project" value="InterPro"/>
</dbReference>
<evidence type="ECO:0000256" key="1">
    <source>
        <dbReference type="ARBA" id="ARBA00005817"/>
    </source>
</evidence>
<reference evidence="10 11" key="1">
    <citation type="submission" date="2019-01" db="EMBL/GenBank/DDBJ databases">
        <title>Genome sequencing of strain 2JSPR-7.</title>
        <authorList>
            <person name="Heo J."/>
            <person name="Kim S.-J."/>
            <person name="Kim J.-S."/>
            <person name="Hong S.-B."/>
            <person name="Kwon S.-W."/>
        </authorList>
    </citation>
    <scope>NUCLEOTIDE SEQUENCE [LARGE SCALE GENOMIC DNA]</scope>
    <source>
        <strain evidence="10 11">2JSPR-7</strain>
    </source>
</reference>
<dbReference type="FunFam" id="3.40.50.1220:FF:000004">
    <property type="entry name" value="Electron transfer flavoprotein"/>
    <property type="match status" value="1"/>
</dbReference>
<keyword evidence="11" id="KW-1185">Reference proteome</keyword>
<evidence type="ECO:0000256" key="4">
    <source>
        <dbReference type="ARBA" id="ARBA00022630"/>
    </source>
</evidence>
<keyword evidence="4" id="KW-0285">Flavoprotein</keyword>
<dbReference type="Pfam" id="PF01012">
    <property type="entry name" value="ETF"/>
    <property type="match status" value="1"/>
</dbReference>
<evidence type="ECO:0000256" key="8">
    <source>
        <dbReference type="PIRSR" id="PIRSR000089-1"/>
    </source>
</evidence>
<accession>A0A4P6EVM3</accession>
<dbReference type="SUPFAM" id="SSF52402">
    <property type="entry name" value="Adenine nucleotide alpha hydrolases-like"/>
    <property type="match status" value="1"/>
</dbReference>
<dbReference type="GO" id="GO:0033539">
    <property type="term" value="P:fatty acid beta-oxidation using acyl-CoA dehydrogenase"/>
    <property type="evidence" value="ECO:0007669"/>
    <property type="project" value="TreeGrafter"/>
</dbReference>
<dbReference type="InterPro" id="IPR018206">
    <property type="entry name" value="ETF_asu_C_CS"/>
</dbReference>
<dbReference type="RefSeq" id="WP_129205689.1">
    <property type="nucleotide sequence ID" value="NZ_CP035495.1"/>
</dbReference>
<feature type="domain" description="Electron transfer flavoprotein alpha/beta-subunit N-terminal" evidence="9">
    <location>
        <begin position="5"/>
        <end position="175"/>
    </location>
</feature>
<dbReference type="InterPro" id="IPR014731">
    <property type="entry name" value="ETF_asu_C"/>
</dbReference>
<dbReference type="PROSITE" id="PS00696">
    <property type="entry name" value="ETF_ALPHA"/>
    <property type="match status" value="1"/>
</dbReference>
<dbReference type="Gene3D" id="3.40.50.620">
    <property type="entry name" value="HUPs"/>
    <property type="match status" value="1"/>
</dbReference>
<evidence type="ECO:0000256" key="3">
    <source>
        <dbReference type="ARBA" id="ARBA00022448"/>
    </source>
</evidence>
<comment type="similarity">
    <text evidence="1">Belongs to the ETF alpha-subunit/FixB family.</text>
</comment>
<dbReference type="AlphaFoldDB" id="A0A4P6EVM3"/>
<organism evidence="10 11">
    <name type="scientific">Xylanimonas allomyrinae</name>
    <dbReference type="NCBI Taxonomy" id="2509459"/>
    <lineage>
        <taxon>Bacteria</taxon>
        <taxon>Bacillati</taxon>
        <taxon>Actinomycetota</taxon>
        <taxon>Actinomycetes</taxon>
        <taxon>Micrococcales</taxon>
        <taxon>Promicromonosporaceae</taxon>
        <taxon>Xylanimonas</taxon>
    </lineage>
</organism>
<dbReference type="PANTHER" id="PTHR43153:SF1">
    <property type="entry name" value="ELECTRON TRANSFER FLAVOPROTEIN SUBUNIT ALPHA, MITOCHONDRIAL"/>
    <property type="match status" value="1"/>
</dbReference>
<feature type="binding site" evidence="8">
    <location>
        <position position="195"/>
    </location>
    <ligand>
        <name>FAD</name>
        <dbReference type="ChEBI" id="CHEBI:57692"/>
    </ligand>
</feature>
<comment type="subunit">
    <text evidence="2">Heterodimer of an alpha and a beta subunit.</text>
</comment>
<feature type="binding site" evidence="8">
    <location>
        <begin position="252"/>
        <end position="259"/>
    </location>
    <ligand>
        <name>FAD</name>
        <dbReference type="ChEBI" id="CHEBI:57692"/>
    </ligand>
</feature>
<keyword evidence="6" id="KW-0249">Electron transport</keyword>
<evidence type="ECO:0000313" key="11">
    <source>
        <dbReference type="Proteomes" id="UP000291758"/>
    </source>
</evidence>
<keyword evidence="5 8" id="KW-0274">FAD</keyword>
<dbReference type="EMBL" id="CP035495">
    <property type="protein sequence ID" value="QAY64547.1"/>
    <property type="molecule type" value="Genomic_DNA"/>
</dbReference>
<dbReference type="InterPro" id="IPR029035">
    <property type="entry name" value="DHS-like_NAD/FAD-binding_dom"/>
</dbReference>